<dbReference type="PRINTS" id="PR00109">
    <property type="entry name" value="TYRKINASE"/>
</dbReference>
<organism evidence="7 8">
    <name type="scientific">Cavenderia fasciculata</name>
    <name type="common">Slime mold</name>
    <name type="synonym">Dictyostelium fasciculatum</name>
    <dbReference type="NCBI Taxonomy" id="261658"/>
    <lineage>
        <taxon>Eukaryota</taxon>
        <taxon>Amoebozoa</taxon>
        <taxon>Evosea</taxon>
        <taxon>Eumycetozoa</taxon>
        <taxon>Dictyostelia</taxon>
        <taxon>Acytosteliales</taxon>
        <taxon>Cavenderiaceae</taxon>
        <taxon>Cavenderia</taxon>
    </lineage>
</organism>
<dbReference type="GO" id="GO:0005524">
    <property type="term" value="F:ATP binding"/>
    <property type="evidence" value="ECO:0007669"/>
    <property type="project" value="UniProtKB-KW"/>
</dbReference>
<feature type="compositionally biased region" description="Polar residues" evidence="5">
    <location>
        <begin position="276"/>
        <end position="287"/>
    </location>
</feature>
<dbReference type="RefSeq" id="XP_004367015.1">
    <property type="nucleotide sequence ID" value="XM_004366958.1"/>
</dbReference>
<keyword evidence="1" id="KW-0808">Transferase</keyword>
<keyword evidence="3" id="KW-0418">Kinase</keyword>
<dbReference type="CDD" id="cd22671">
    <property type="entry name" value="FHA_APTX-like"/>
    <property type="match status" value="1"/>
</dbReference>
<dbReference type="SMART" id="SM00220">
    <property type="entry name" value="S_TKc"/>
    <property type="match status" value="2"/>
</dbReference>
<dbReference type="InterPro" id="IPR011009">
    <property type="entry name" value="Kinase-like_dom_sf"/>
</dbReference>
<dbReference type="GeneID" id="14872319"/>
<dbReference type="InterPro" id="IPR001245">
    <property type="entry name" value="Ser-Thr/Tyr_kinase_cat_dom"/>
</dbReference>
<feature type="compositionally biased region" description="Low complexity" evidence="5">
    <location>
        <begin position="557"/>
        <end position="574"/>
    </location>
</feature>
<proteinExistence type="predicted"/>
<evidence type="ECO:0000259" key="6">
    <source>
        <dbReference type="PROSITE" id="PS50011"/>
    </source>
</evidence>
<dbReference type="InterPro" id="IPR051681">
    <property type="entry name" value="Ser/Thr_Kinases-Pseudokinases"/>
</dbReference>
<feature type="region of interest" description="Disordered" evidence="5">
    <location>
        <begin position="171"/>
        <end position="219"/>
    </location>
</feature>
<evidence type="ECO:0000313" key="7">
    <source>
        <dbReference type="EMBL" id="EGG20032.1"/>
    </source>
</evidence>
<evidence type="ECO:0000256" key="4">
    <source>
        <dbReference type="ARBA" id="ARBA00022840"/>
    </source>
</evidence>
<dbReference type="Pfam" id="PF07714">
    <property type="entry name" value="PK_Tyr_Ser-Thr"/>
    <property type="match status" value="2"/>
</dbReference>
<dbReference type="CDD" id="cd13999">
    <property type="entry name" value="STKc_MAP3K-like"/>
    <property type="match status" value="1"/>
</dbReference>
<accession>F4PVL8</accession>
<evidence type="ECO:0000256" key="2">
    <source>
        <dbReference type="ARBA" id="ARBA00022741"/>
    </source>
</evidence>
<feature type="domain" description="Protein kinase" evidence="6">
    <location>
        <begin position="303"/>
        <end position="549"/>
    </location>
</feature>
<dbReference type="SUPFAM" id="SSF49879">
    <property type="entry name" value="SMAD/FHA domain"/>
    <property type="match status" value="1"/>
</dbReference>
<dbReference type="OrthoDB" id="4062651at2759"/>
<dbReference type="PANTHER" id="PTHR44329:SF298">
    <property type="entry name" value="MIXED LINEAGE KINASE DOMAIN-LIKE PROTEIN"/>
    <property type="match status" value="1"/>
</dbReference>
<feature type="region of interest" description="Disordered" evidence="5">
    <location>
        <begin position="555"/>
        <end position="580"/>
    </location>
</feature>
<feature type="compositionally biased region" description="Gly residues" evidence="5">
    <location>
        <begin position="83"/>
        <end position="98"/>
    </location>
</feature>
<feature type="compositionally biased region" description="Acidic residues" evidence="5">
    <location>
        <begin position="176"/>
        <end position="196"/>
    </location>
</feature>
<name>F4PVL8_CACFS</name>
<evidence type="ECO:0000256" key="1">
    <source>
        <dbReference type="ARBA" id="ARBA00022679"/>
    </source>
</evidence>
<dbReference type="InterPro" id="IPR008271">
    <property type="entry name" value="Ser/Thr_kinase_AS"/>
</dbReference>
<keyword evidence="4" id="KW-0067">ATP-binding</keyword>
<dbReference type="SUPFAM" id="SSF56112">
    <property type="entry name" value="Protein kinase-like (PK-like)"/>
    <property type="match status" value="2"/>
</dbReference>
<feature type="region of interest" description="Disordered" evidence="5">
    <location>
        <begin position="267"/>
        <end position="289"/>
    </location>
</feature>
<dbReference type="EMBL" id="GL883013">
    <property type="protein sequence ID" value="EGG20032.1"/>
    <property type="molecule type" value="Genomic_DNA"/>
</dbReference>
<evidence type="ECO:0000256" key="3">
    <source>
        <dbReference type="ARBA" id="ARBA00022777"/>
    </source>
</evidence>
<gene>
    <name evidence="7" type="ORF">DFA_07148</name>
</gene>
<dbReference type="OMA" id="HHVITTR"/>
<dbReference type="Gene3D" id="3.30.200.20">
    <property type="entry name" value="Phosphorylase Kinase, domain 1"/>
    <property type="match status" value="2"/>
</dbReference>
<sequence length="875" mass="98196">MTINVRLRVNNTKDGSEYYHPLEDTTNSIGRTCPPIIADSRISRKHAEIIVSQETSTVTYLQLGQNIGKLFRSNSTTAANNNGSGGGSGGCVGSGGSSNGTSSDKPIKLVKGQPATLLANGDTIYLCDHTDIILTVIIEDDQIQPMETGIEDDQATQVDDLDLFHDDDFQAASADNGEDGDDGDDGDGDGEGDQDDQLLKKRDRGDYEQQGRVTKDRLKKIKYATRPAVNANNPGDVQIATTVTTTTTTTTTNNNNTIQINTTVQQQQTPQKQQQMVAPQSKPNSSPIYIADDTRVNLSEDELVYIRRLGQGSCGEVSQYEWRGTQVAVKIIFRSLIHKEKNGEFEKETQILKCLRHPNVVLFMGTCLLKGNLAIITEYLNKGSLRDVLNSKSHLSWNTKIKMMLDVAQGMNYLHSYNPKIIHRDLKSLNLLVDNNYNVKVSDFGLSRFSTGNEARTFCGTLPWIAPEVFTRSGYSTKADVFSFGVVLWEVLTRQTPSGNIAGSTNGHPDIPPDCPIPFAQLIKDCCSKSPEQRPNFTQIINRLKSMFVIKKENENKSNNSQDENNNSNNNNNNNKEKEEVKNQKLYEWKIDNSEISQLTFIKKTETYTLFSGMYKGELVALKTFQQSVQDFERKELSVLANLQSPRILSFHGVVYNEDEYALVTSTYGQSLLQHMTDTTPDIVFNWQHTIDLAIQVAECLHTLHQFKPAILHRGITSECFVFKSNSQEQHMLAIGDFGLSRFNTHENLLSLAQIKGSYIYSPPELFKSVKYSIKSDIYSFSIVLWELIERCLKGSYQTPFSDIKLDYDFQIIHQTSKFNKRPLLDDKIPQGLVKLLKSCWDSDPQQRPDTERIIAILKEQKEKLSSPNSNSNSS</sequence>
<dbReference type="FunFam" id="3.30.200.20:FF:000180">
    <property type="entry name" value="serine/threonine-protein kinase STY46-like"/>
    <property type="match status" value="1"/>
</dbReference>
<dbReference type="AlphaFoldDB" id="F4PVL8"/>
<dbReference type="PROSITE" id="PS50011">
    <property type="entry name" value="PROTEIN_KINASE_DOM"/>
    <property type="match status" value="2"/>
</dbReference>
<keyword evidence="2" id="KW-0547">Nucleotide-binding</keyword>
<reference evidence="8" key="1">
    <citation type="journal article" date="2011" name="Genome Res.">
        <title>Phylogeny-wide analysis of social amoeba genomes highlights ancient origins for complex intercellular communication.</title>
        <authorList>
            <person name="Heidel A.J."/>
            <person name="Lawal H.M."/>
            <person name="Felder M."/>
            <person name="Schilde C."/>
            <person name="Helps N.R."/>
            <person name="Tunggal B."/>
            <person name="Rivero F."/>
            <person name="John U."/>
            <person name="Schleicher M."/>
            <person name="Eichinger L."/>
            <person name="Platzer M."/>
            <person name="Noegel A.A."/>
            <person name="Schaap P."/>
            <person name="Gloeckner G."/>
        </authorList>
    </citation>
    <scope>NUCLEOTIDE SEQUENCE [LARGE SCALE GENOMIC DNA]</scope>
    <source>
        <strain evidence="8">SH3</strain>
    </source>
</reference>
<feature type="domain" description="Protein kinase" evidence="6">
    <location>
        <begin position="596"/>
        <end position="865"/>
    </location>
</feature>
<dbReference type="PANTHER" id="PTHR44329">
    <property type="entry name" value="SERINE/THREONINE-PROTEIN KINASE TNNI3K-RELATED"/>
    <property type="match status" value="1"/>
</dbReference>
<evidence type="ECO:0000313" key="8">
    <source>
        <dbReference type="Proteomes" id="UP000007797"/>
    </source>
</evidence>
<dbReference type="KEGG" id="dfa:DFA_07148"/>
<dbReference type="GO" id="GO:0004674">
    <property type="term" value="F:protein serine/threonine kinase activity"/>
    <property type="evidence" value="ECO:0007669"/>
    <property type="project" value="TreeGrafter"/>
</dbReference>
<dbReference type="InterPro" id="IPR008984">
    <property type="entry name" value="SMAD_FHA_dom_sf"/>
</dbReference>
<evidence type="ECO:0000256" key="5">
    <source>
        <dbReference type="SAM" id="MobiDB-lite"/>
    </source>
</evidence>
<dbReference type="PROSITE" id="PS00108">
    <property type="entry name" value="PROTEIN_KINASE_ST"/>
    <property type="match status" value="1"/>
</dbReference>
<dbReference type="Gene3D" id="2.60.200.20">
    <property type="match status" value="1"/>
</dbReference>
<dbReference type="InterPro" id="IPR000719">
    <property type="entry name" value="Prot_kinase_dom"/>
</dbReference>
<dbReference type="Proteomes" id="UP000007797">
    <property type="component" value="Unassembled WGS sequence"/>
</dbReference>
<dbReference type="STRING" id="1054147.F4PVL8"/>
<protein>
    <submittedName>
        <fullName evidence="7">SMAD/FHA domain-containing protein</fullName>
    </submittedName>
</protein>
<feature type="compositionally biased region" description="Basic and acidic residues" evidence="5">
    <location>
        <begin position="197"/>
        <end position="216"/>
    </location>
</feature>
<keyword evidence="8" id="KW-1185">Reference proteome</keyword>
<dbReference type="Gene3D" id="1.10.510.10">
    <property type="entry name" value="Transferase(Phosphotransferase) domain 1"/>
    <property type="match status" value="2"/>
</dbReference>
<feature type="region of interest" description="Disordered" evidence="5">
    <location>
        <begin position="81"/>
        <end position="107"/>
    </location>
</feature>